<proteinExistence type="predicted"/>
<sequence length="132" mass="14695">MKELPIQEKFKFKHYLALQYSLPFLTVLGVLQRIYSFHFSTARPQGQTVSTPKAFYSIVPITSKTGRLDKNWGVARTPASLLDAISYLLLHIVLNGEACRHATPRSGTSCNLVVSEAAETMPDTKVLDVLTK</sequence>
<evidence type="ECO:0000256" key="1">
    <source>
        <dbReference type="SAM" id="Phobius"/>
    </source>
</evidence>
<evidence type="ECO:0000313" key="3">
    <source>
        <dbReference type="Proteomes" id="UP000585614"/>
    </source>
</evidence>
<comment type="caution">
    <text evidence="2">The sequence shown here is derived from an EMBL/GenBank/DDBJ whole genome shotgun (WGS) entry which is preliminary data.</text>
</comment>
<keyword evidence="1" id="KW-0472">Membrane</keyword>
<protein>
    <submittedName>
        <fullName evidence="2">Uncharacterized protein</fullName>
    </submittedName>
</protein>
<keyword evidence="1" id="KW-1133">Transmembrane helix</keyword>
<dbReference type="EMBL" id="JACAGC010000016">
    <property type="protein sequence ID" value="KAF6313022.1"/>
    <property type="molecule type" value="Genomic_DNA"/>
</dbReference>
<evidence type="ECO:0000313" key="2">
    <source>
        <dbReference type="EMBL" id="KAF6313022.1"/>
    </source>
</evidence>
<dbReference type="Proteomes" id="UP000585614">
    <property type="component" value="Unassembled WGS sequence"/>
</dbReference>
<keyword evidence="1" id="KW-0812">Transmembrane</keyword>
<feature type="transmembrane region" description="Helical" evidence="1">
    <location>
        <begin position="12"/>
        <end position="35"/>
    </location>
</feature>
<reference evidence="2 3" key="1">
    <citation type="journal article" date="2020" name="Nature">
        <title>Six reference-quality genomes reveal evolution of bat adaptations.</title>
        <authorList>
            <person name="Jebb D."/>
            <person name="Huang Z."/>
            <person name="Pippel M."/>
            <person name="Hughes G.M."/>
            <person name="Lavrichenko K."/>
            <person name="Devanna P."/>
            <person name="Winkler S."/>
            <person name="Jermiin L.S."/>
            <person name="Skirmuntt E.C."/>
            <person name="Katzourakis A."/>
            <person name="Burkitt-Gray L."/>
            <person name="Ray D.A."/>
            <person name="Sullivan K.A.M."/>
            <person name="Roscito J.G."/>
            <person name="Kirilenko B.M."/>
            <person name="Davalos L.M."/>
            <person name="Corthals A.P."/>
            <person name="Power M.L."/>
            <person name="Jones G."/>
            <person name="Ransome R.D."/>
            <person name="Dechmann D.K.N."/>
            <person name="Locatelli A.G."/>
            <person name="Puechmaille S.J."/>
            <person name="Fedrigo O."/>
            <person name="Jarvis E.D."/>
            <person name="Hiller M."/>
            <person name="Vernes S.C."/>
            <person name="Myers E.W."/>
            <person name="Teeling E.C."/>
        </authorList>
    </citation>
    <scope>NUCLEOTIDE SEQUENCE [LARGE SCALE GENOMIC DNA]</scope>
    <source>
        <strain evidence="2">MRhiFer1</strain>
        <tissue evidence="2">Lung</tissue>
    </source>
</reference>
<organism evidence="2 3">
    <name type="scientific">Rhinolophus ferrumequinum</name>
    <name type="common">Greater horseshoe bat</name>
    <dbReference type="NCBI Taxonomy" id="59479"/>
    <lineage>
        <taxon>Eukaryota</taxon>
        <taxon>Metazoa</taxon>
        <taxon>Chordata</taxon>
        <taxon>Craniata</taxon>
        <taxon>Vertebrata</taxon>
        <taxon>Euteleostomi</taxon>
        <taxon>Mammalia</taxon>
        <taxon>Eutheria</taxon>
        <taxon>Laurasiatheria</taxon>
        <taxon>Chiroptera</taxon>
        <taxon>Yinpterochiroptera</taxon>
        <taxon>Rhinolophoidea</taxon>
        <taxon>Rhinolophidae</taxon>
        <taxon>Rhinolophinae</taxon>
        <taxon>Rhinolophus</taxon>
    </lineage>
</organism>
<dbReference type="AlphaFoldDB" id="A0A7J7UJP1"/>
<name>A0A7J7UJP1_RHIFE</name>
<gene>
    <name evidence="2" type="ORF">mRhiFer1_008553</name>
</gene>
<accession>A0A7J7UJP1</accession>